<sequence length="308" mass="35744">MHSLDIIPVEAILERDIDLLLLEELSCNSDFLHWFLSTTELPALQKLEGVWRSVSAFGLGETDILVSYLSENEKIYLLIENKIDAGFQEEQPQRYQQRGIKYVEEGYCHNYYPLLIAPEKYLNTQLDFGKALSYEQIRNWFNGREEPRFMFKATLLEIAIEKLRRGYKAVNHVAVQKFMVSYWERALQQLNALLMNKPEVVPAGSDWIQLSSKLLKRLNIILYHKLARGHIDARLGNFQESQVNALRGILPPVLVLDQTGKSWSIRKETVTLDRMQDFAAQYEKAQQAFDDINLVNQWLEANSNYLAS</sequence>
<organism evidence="1 2">
    <name type="scientific">Rufibacter quisquiliarum</name>
    <dbReference type="NCBI Taxonomy" id="1549639"/>
    <lineage>
        <taxon>Bacteria</taxon>
        <taxon>Pseudomonadati</taxon>
        <taxon>Bacteroidota</taxon>
        <taxon>Cytophagia</taxon>
        <taxon>Cytophagales</taxon>
        <taxon>Hymenobacteraceae</taxon>
        <taxon>Rufibacter</taxon>
    </lineage>
</organism>
<dbReference type="EMBL" id="JACJIQ010000019">
    <property type="protein sequence ID" value="MBA9079181.1"/>
    <property type="molecule type" value="Genomic_DNA"/>
</dbReference>
<comment type="caution">
    <text evidence="1">The sequence shown here is derived from an EMBL/GenBank/DDBJ whole genome shotgun (WGS) entry which is preliminary data.</text>
</comment>
<protein>
    <recommendedName>
        <fullName evidence="3">PD-(D/E)XK nuclease superfamily protein</fullName>
    </recommendedName>
</protein>
<dbReference type="AlphaFoldDB" id="A0A839GZS4"/>
<evidence type="ECO:0000313" key="2">
    <source>
        <dbReference type="Proteomes" id="UP000563094"/>
    </source>
</evidence>
<name>A0A839GZS4_9BACT</name>
<proteinExistence type="predicted"/>
<dbReference type="RefSeq" id="WP_182514152.1">
    <property type="nucleotide sequence ID" value="NZ_JACJIQ010000019.1"/>
</dbReference>
<evidence type="ECO:0000313" key="1">
    <source>
        <dbReference type="EMBL" id="MBA9079181.1"/>
    </source>
</evidence>
<gene>
    <name evidence="1" type="ORF">FHS90_003916</name>
</gene>
<reference evidence="1 2" key="1">
    <citation type="submission" date="2020-08" db="EMBL/GenBank/DDBJ databases">
        <title>Genomic Encyclopedia of Type Strains, Phase IV (KMG-IV): sequencing the most valuable type-strain genomes for metagenomic binning, comparative biology and taxonomic classification.</title>
        <authorList>
            <person name="Goeker M."/>
        </authorList>
    </citation>
    <scope>NUCLEOTIDE SEQUENCE [LARGE SCALE GENOMIC DNA]</scope>
    <source>
        <strain evidence="1 2">DSM 29854</strain>
    </source>
</reference>
<dbReference type="Pfam" id="PF14281">
    <property type="entry name" value="PDDEXK_4"/>
    <property type="match status" value="1"/>
</dbReference>
<dbReference type="Proteomes" id="UP000563094">
    <property type="component" value="Unassembled WGS sequence"/>
</dbReference>
<dbReference type="InterPro" id="IPR029470">
    <property type="entry name" value="PDDEXK_4"/>
</dbReference>
<accession>A0A839GZS4</accession>
<evidence type="ECO:0008006" key="3">
    <source>
        <dbReference type="Google" id="ProtNLM"/>
    </source>
</evidence>
<keyword evidence="2" id="KW-1185">Reference proteome</keyword>